<keyword evidence="4" id="KW-0687">Ribonucleoprotein</keyword>
<feature type="domain" description="N-acetyltransferase" evidence="3">
    <location>
        <begin position="14"/>
        <end position="165"/>
    </location>
</feature>
<protein>
    <submittedName>
        <fullName evidence="4">Ribosomal protein S18 acetylase RimI-like enzyme</fullName>
    </submittedName>
</protein>
<evidence type="ECO:0000313" key="4">
    <source>
        <dbReference type="EMBL" id="RBO94103.1"/>
    </source>
</evidence>
<dbReference type="PANTHER" id="PTHR43877">
    <property type="entry name" value="AMINOALKYLPHOSPHONATE N-ACETYLTRANSFERASE-RELATED-RELATED"/>
    <property type="match status" value="1"/>
</dbReference>
<keyword evidence="1" id="KW-0808">Transferase</keyword>
<keyword evidence="5" id="KW-1185">Reference proteome</keyword>
<sequence>MNYSRVADPGNTSVRVVPAEARDLAAAAQLLVDFNREYNDPAPDPAWLADHLSTLIAGGDTSVLLLGDPAVAVAVLRFRTSTWSASSEAYLAEFYVIPPLRGRGIGSQFLAAILDHARERGATYMDLTTTEEDRAARRVYEKHGFDCHEGKGQGPVSLYYELDLE</sequence>
<dbReference type="GO" id="GO:0005840">
    <property type="term" value="C:ribosome"/>
    <property type="evidence" value="ECO:0007669"/>
    <property type="project" value="UniProtKB-KW"/>
</dbReference>
<organism evidence="4 5">
    <name type="scientific">Nocardia puris</name>
    <dbReference type="NCBI Taxonomy" id="208602"/>
    <lineage>
        <taxon>Bacteria</taxon>
        <taxon>Bacillati</taxon>
        <taxon>Actinomycetota</taxon>
        <taxon>Actinomycetes</taxon>
        <taxon>Mycobacteriales</taxon>
        <taxon>Nocardiaceae</taxon>
        <taxon>Nocardia</taxon>
    </lineage>
</organism>
<evidence type="ECO:0000256" key="1">
    <source>
        <dbReference type="ARBA" id="ARBA00022679"/>
    </source>
</evidence>
<dbReference type="SUPFAM" id="SSF55729">
    <property type="entry name" value="Acyl-CoA N-acyltransferases (Nat)"/>
    <property type="match status" value="1"/>
</dbReference>
<dbReference type="GO" id="GO:0016747">
    <property type="term" value="F:acyltransferase activity, transferring groups other than amino-acyl groups"/>
    <property type="evidence" value="ECO:0007669"/>
    <property type="project" value="InterPro"/>
</dbReference>
<reference evidence="4 5" key="1">
    <citation type="submission" date="2018-06" db="EMBL/GenBank/DDBJ databases">
        <title>Genomic Encyclopedia of Type Strains, Phase IV (KMG-IV): sequencing the most valuable type-strain genomes for metagenomic binning, comparative biology and taxonomic classification.</title>
        <authorList>
            <person name="Goeker M."/>
        </authorList>
    </citation>
    <scope>NUCLEOTIDE SEQUENCE [LARGE SCALE GENOMIC DNA]</scope>
    <source>
        <strain evidence="4 5">DSM 44599</strain>
    </source>
</reference>
<keyword evidence="2" id="KW-0012">Acyltransferase</keyword>
<dbReference type="CDD" id="cd04301">
    <property type="entry name" value="NAT_SF"/>
    <property type="match status" value="1"/>
</dbReference>
<comment type="caution">
    <text evidence="4">The sequence shown here is derived from an EMBL/GenBank/DDBJ whole genome shotgun (WGS) entry which is preliminary data.</text>
</comment>
<dbReference type="Gene3D" id="3.40.630.30">
    <property type="match status" value="1"/>
</dbReference>
<proteinExistence type="predicted"/>
<dbReference type="AlphaFoldDB" id="A0A366DVI3"/>
<evidence type="ECO:0000313" key="5">
    <source>
        <dbReference type="Proteomes" id="UP000252586"/>
    </source>
</evidence>
<dbReference type="EMBL" id="QNRE01000002">
    <property type="protein sequence ID" value="RBO94103.1"/>
    <property type="molecule type" value="Genomic_DNA"/>
</dbReference>
<dbReference type="OrthoDB" id="273614at2"/>
<name>A0A366DVI3_9NOCA</name>
<dbReference type="InterPro" id="IPR050832">
    <property type="entry name" value="Bact_Acetyltransf"/>
</dbReference>
<accession>A0A366DVI3</accession>
<evidence type="ECO:0000259" key="3">
    <source>
        <dbReference type="PROSITE" id="PS51186"/>
    </source>
</evidence>
<dbReference type="RefSeq" id="WP_084537188.1">
    <property type="nucleotide sequence ID" value="NZ_QNRE01000002.1"/>
</dbReference>
<dbReference type="Pfam" id="PF00583">
    <property type="entry name" value="Acetyltransf_1"/>
    <property type="match status" value="1"/>
</dbReference>
<dbReference type="InterPro" id="IPR000182">
    <property type="entry name" value="GNAT_dom"/>
</dbReference>
<keyword evidence="4" id="KW-0689">Ribosomal protein</keyword>
<evidence type="ECO:0000256" key="2">
    <source>
        <dbReference type="ARBA" id="ARBA00023315"/>
    </source>
</evidence>
<gene>
    <name evidence="4" type="ORF">DFR74_102525</name>
</gene>
<dbReference type="InterPro" id="IPR016181">
    <property type="entry name" value="Acyl_CoA_acyltransferase"/>
</dbReference>
<dbReference type="Proteomes" id="UP000252586">
    <property type="component" value="Unassembled WGS sequence"/>
</dbReference>
<dbReference type="PROSITE" id="PS51186">
    <property type="entry name" value="GNAT"/>
    <property type="match status" value="1"/>
</dbReference>
<dbReference type="STRING" id="1210090.GCA_001613185_00098"/>